<evidence type="ECO:0000313" key="4">
    <source>
        <dbReference type="EMBL" id="KAK3029761.1"/>
    </source>
</evidence>
<gene>
    <name evidence="4" type="ORF">RJ639_038038</name>
</gene>
<dbReference type="AlphaFoldDB" id="A0AA89BF89"/>
<dbReference type="Gene3D" id="1.20.5.110">
    <property type="match status" value="1"/>
</dbReference>
<keyword evidence="5" id="KW-1185">Reference proteome</keyword>
<dbReference type="PANTHER" id="PTHR11722:SF0">
    <property type="entry name" value="LARGE RIBOSOMAL SUBUNIT PROTEIN EL13"/>
    <property type="match status" value="1"/>
</dbReference>
<reference evidence="4" key="1">
    <citation type="submission" date="2022-12" db="EMBL/GenBank/DDBJ databases">
        <title>Draft genome assemblies for two species of Escallonia (Escalloniales).</title>
        <authorList>
            <person name="Chanderbali A."/>
            <person name="Dervinis C."/>
            <person name="Anghel I."/>
            <person name="Soltis D."/>
            <person name="Soltis P."/>
            <person name="Zapata F."/>
        </authorList>
    </citation>
    <scope>NUCLEOTIDE SEQUENCE</scope>
    <source>
        <strain evidence="4">UCBG64.0493</strain>
        <tissue evidence="4">Leaf</tissue>
    </source>
</reference>
<evidence type="ECO:0000256" key="2">
    <source>
        <dbReference type="ARBA" id="ARBA00022980"/>
    </source>
</evidence>
<dbReference type="InterPro" id="IPR001380">
    <property type="entry name" value="Ribosomal_eL13"/>
</dbReference>
<proteinExistence type="inferred from homology"/>
<keyword evidence="3" id="KW-0687">Ribonucleoprotein</keyword>
<protein>
    <submittedName>
        <fullName evidence="4">Uncharacterized protein</fullName>
    </submittedName>
</protein>
<accession>A0AA89BF89</accession>
<sequence>MRRCVCAKCSIKAPHCASQPTARARACDRSLLDAHAYTLTFHISIKTWLLIIAARNLSLEGLQANAQRLKSYKAKLVVFPRRGGRVQILGQDRPIVRKKPTREFVKISDDMESFKSCDKLRIERMNQHYIGARMKRAAEAEKEGKK</sequence>
<dbReference type="Pfam" id="PF01294">
    <property type="entry name" value="Ribosomal_L13e"/>
    <property type="match status" value="1"/>
</dbReference>
<comment type="similarity">
    <text evidence="1">Belongs to the eukaryotic ribosomal protein eL13 family.</text>
</comment>
<keyword evidence="2" id="KW-0689">Ribosomal protein</keyword>
<comment type="caution">
    <text evidence="4">The sequence shown here is derived from an EMBL/GenBank/DDBJ whole genome shotgun (WGS) entry which is preliminary data.</text>
</comment>
<evidence type="ECO:0000256" key="3">
    <source>
        <dbReference type="ARBA" id="ARBA00023274"/>
    </source>
</evidence>
<dbReference type="GO" id="GO:0003735">
    <property type="term" value="F:structural constituent of ribosome"/>
    <property type="evidence" value="ECO:0007669"/>
    <property type="project" value="InterPro"/>
</dbReference>
<dbReference type="GO" id="GO:0003723">
    <property type="term" value="F:RNA binding"/>
    <property type="evidence" value="ECO:0007669"/>
    <property type="project" value="TreeGrafter"/>
</dbReference>
<dbReference type="GO" id="GO:0022625">
    <property type="term" value="C:cytosolic large ribosomal subunit"/>
    <property type="evidence" value="ECO:0007669"/>
    <property type="project" value="TreeGrafter"/>
</dbReference>
<dbReference type="GO" id="GO:0006412">
    <property type="term" value="P:translation"/>
    <property type="evidence" value="ECO:0007669"/>
    <property type="project" value="InterPro"/>
</dbReference>
<dbReference type="EMBL" id="JAVXUP010000366">
    <property type="protein sequence ID" value="KAK3029761.1"/>
    <property type="molecule type" value="Genomic_DNA"/>
</dbReference>
<evidence type="ECO:0000313" key="5">
    <source>
        <dbReference type="Proteomes" id="UP001188597"/>
    </source>
</evidence>
<name>A0AA89BF89_9ASTE</name>
<dbReference type="PANTHER" id="PTHR11722">
    <property type="entry name" value="60S RIBOSOMAL PROTEIN L13"/>
    <property type="match status" value="1"/>
</dbReference>
<dbReference type="Proteomes" id="UP001188597">
    <property type="component" value="Unassembled WGS sequence"/>
</dbReference>
<evidence type="ECO:0000256" key="1">
    <source>
        <dbReference type="ARBA" id="ARBA00005640"/>
    </source>
</evidence>
<organism evidence="4 5">
    <name type="scientific">Escallonia herrerae</name>
    <dbReference type="NCBI Taxonomy" id="1293975"/>
    <lineage>
        <taxon>Eukaryota</taxon>
        <taxon>Viridiplantae</taxon>
        <taxon>Streptophyta</taxon>
        <taxon>Embryophyta</taxon>
        <taxon>Tracheophyta</taxon>
        <taxon>Spermatophyta</taxon>
        <taxon>Magnoliopsida</taxon>
        <taxon>eudicotyledons</taxon>
        <taxon>Gunneridae</taxon>
        <taxon>Pentapetalae</taxon>
        <taxon>asterids</taxon>
        <taxon>campanulids</taxon>
        <taxon>Escalloniales</taxon>
        <taxon>Escalloniaceae</taxon>
        <taxon>Escallonia</taxon>
    </lineage>
</organism>